<dbReference type="AlphaFoldDB" id="A0A918NY33"/>
<reference evidence="1" key="2">
    <citation type="submission" date="2020-09" db="EMBL/GenBank/DDBJ databases">
        <authorList>
            <person name="Sun Q."/>
            <person name="Ohkuma M."/>
        </authorList>
    </citation>
    <scope>NUCLEOTIDE SEQUENCE</scope>
    <source>
        <strain evidence="1">JCM 4790</strain>
    </source>
</reference>
<protein>
    <submittedName>
        <fullName evidence="1">Uncharacterized protein</fullName>
    </submittedName>
</protein>
<gene>
    <name evidence="1" type="ORF">GCM10010358_69380</name>
</gene>
<reference evidence="1" key="1">
    <citation type="journal article" date="2014" name="Int. J. Syst. Evol. Microbiol.">
        <title>Complete genome sequence of Corynebacterium casei LMG S-19264T (=DSM 44701T), isolated from a smear-ripened cheese.</title>
        <authorList>
            <consortium name="US DOE Joint Genome Institute (JGI-PGF)"/>
            <person name="Walter F."/>
            <person name="Albersmeier A."/>
            <person name="Kalinowski J."/>
            <person name="Ruckert C."/>
        </authorList>
    </citation>
    <scope>NUCLEOTIDE SEQUENCE</scope>
    <source>
        <strain evidence="1">JCM 4790</strain>
    </source>
</reference>
<dbReference type="EMBL" id="BMVU01000057">
    <property type="protein sequence ID" value="GGY06107.1"/>
    <property type="molecule type" value="Genomic_DNA"/>
</dbReference>
<comment type="caution">
    <text evidence="1">The sequence shown here is derived from an EMBL/GenBank/DDBJ whole genome shotgun (WGS) entry which is preliminary data.</text>
</comment>
<sequence length="48" mass="5232">MFPVHAERPTIPDLGVSPRTEEEVTLMRALGVALIAAMEEVPENVDAE</sequence>
<evidence type="ECO:0000313" key="2">
    <source>
        <dbReference type="Proteomes" id="UP000619244"/>
    </source>
</evidence>
<evidence type="ECO:0000313" key="1">
    <source>
        <dbReference type="EMBL" id="GGY06107.1"/>
    </source>
</evidence>
<name>A0A918NY33_9ACTN</name>
<proteinExistence type="predicted"/>
<organism evidence="1 2">
    <name type="scientific">Streptomyces minutiscleroticus</name>
    <dbReference type="NCBI Taxonomy" id="68238"/>
    <lineage>
        <taxon>Bacteria</taxon>
        <taxon>Bacillati</taxon>
        <taxon>Actinomycetota</taxon>
        <taxon>Actinomycetes</taxon>
        <taxon>Kitasatosporales</taxon>
        <taxon>Streptomycetaceae</taxon>
        <taxon>Streptomyces</taxon>
    </lineage>
</organism>
<keyword evidence="2" id="KW-1185">Reference proteome</keyword>
<dbReference type="Proteomes" id="UP000619244">
    <property type="component" value="Unassembled WGS sequence"/>
</dbReference>
<accession>A0A918NY33</accession>